<proteinExistence type="predicted"/>
<evidence type="ECO:0000313" key="2">
    <source>
        <dbReference type="Proteomes" id="UP000307749"/>
    </source>
</evidence>
<accession>A0A4S3KL42</accession>
<evidence type="ECO:0000313" key="1">
    <source>
        <dbReference type="EMBL" id="THD09557.1"/>
    </source>
</evidence>
<dbReference type="RefSeq" id="WP_081128603.1">
    <property type="nucleotide sequence ID" value="NZ_LDOS01000002.1"/>
</dbReference>
<gene>
    <name evidence="1" type="ORF">B1806_10840</name>
</gene>
<reference evidence="1 2" key="1">
    <citation type="submission" date="2017-02" db="EMBL/GenBank/DDBJ databases">
        <title>Whole genome sequencing of Metallibacterium scheffleri DSM 24874 (T).</title>
        <authorList>
            <person name="Kumar S."/>
            <person name="Patil P."/>
            <person name="Patil P.B."/>
        </authorList>
    </citation>
    <scope>NUCLEOTIDE SEQUENCE [LARGE SCALE GENOMIC DNA]</scope>
    <source>
        <strain evidence="1 2">DSM 24874</strain>
    </source>
</reference>
<comment type="caution">
    <text evidence="1">The sequence shown here is derived from an EMBL/GenBank/DDBJ whole genome shotgun (WGS) entry which is preliminary data.</text>
</comment>
<dbReference type="AlphaFoldDB" id="A0A4S3KL42"/>
<protein>
    <submittedName>
        <fullName evidence="1">AbrB family transcriptional regulator</fullName>
    </submittedName>
</protein>
<dbReference type="EMBL" id="MWQO01000038">
    <property type="protein sequence ID" value="THD09557.1"/>
    <property type="molecule type" value="Genomic_DNA"/>
</dbReference>
<dbReference type="STRING" id="993689.GCA_002077135_02743"/>
<organism evidence="1 2">
    <name type="scientific">Metallibacterium scheffleri</name>
    <dbReference type="NCBI Taxonomy" id="993689"/>
    <lineage>
        <taxon>Bacteria</taxon>
        <taxon>Pseudomonadati</taxon>
        <taxon>Pseudomonadota</taxon>
        <taxon>Gammaproteobacteria</taxon>
        <taxon>Lysobacterales</taxon>
        <taxon>Rhodanobacteraceae</taxon>
        <taxon>Metallibacterium</taxon>
    </lineage>
</organism>
<sequence>MLAKKTVKNQITLPKAVVGRFAGVDYFEVSTDGTAIVLKPLRRSRADEVRAKLSRLGVRTADVPAAVKWARKAR</sequence>
<dbReference type="OrthoDB" id="122640at2"/>
<keyword evidence="2" id="KW-1185">Reference proteome</keyword>
<name>A0A4S3KL42_9GAMM</name>
<dbReference type="Proteomes" id="UP000307749">
    <property type="component" value="Unassembled WGS sequence"/>
</dbReference>